<keyword evidence="3" id="KW-1185">Reference proteome</keyword>
<evidence type="ECO:0000313" key="2">
    <source>
        <dbReference type="EMBL" id="MDP9847023.1"/>
    </source>
</evidence>
<feature type="region of interest" description="Disordered" evidence="1">
    <location>
        <begin position="1"/>
        <end position="24"/>
    </location>
</feature>
<comment type="caution">
    <text evidence="2">The sequence shown here is derived from an EMBL/GenBank/DDBJ whole genome shotgun (WGS) entry which is preliminary data.</text>
</comment>
<dbReference type="EMBL" id="JAUSQU010000001">
    <property type="protein sequence ID" value="MDP9847023.1"/>
    <property type="molecule type" value="Genomic_DNA"/>
</dbReference>
<dbReference type="InterPro" id="IPR043519">
    <property type="entry name" value="NT_sf"/>
</dbReference>
<proteinExistence type="predicted"/>
<accession>A0ABT9QL79</accession>
<evidence type="ECO:0000313" key="3">
    <source>
        <dbReference type="Proteomes" id="UP001225356"/>
    </source>
</evidence>
<dbReference type="SUPFAM" id="SSF81301">
    <property type="entry name" value="Nucleotidyltransferase"/>
    <property type="match status" value="1"/>
</dbReference>
<dbReference type="Gene3D" id="3.30.460.10">
    <property type="entry name" value="Beta Polymerase, domain 2"/>
    <property type="match status" value="1"/>
</dbReference>
<reference evidence="2 3" key="1">
    <citation type="submission" date="2023-07" db="EMBL/GenBank/DDBJ databases">
        <title>Sequencing the genomes of 1000 actinobacteria strains.</title>
        <authorList>
            <person name="Klenk H.-P."/>
        </authorList>
    </citation>
    <scope>NUCLEOTIDE SEQUENCE [LARGE SCALE GENOMIC DNA]</scope>
    <source>
        <strain evidence="2 3">DSM 46740</strain>
    </source>
</reference>
<gene>
    <name evidence="2" type="ORF">J2853_006234</name>
</gene>
<dbReference type="Proteomes" id="UP001225356">
    <property type="component" value="Unassembled WGS sequence"/>
</dbReference>
<feature type="compositionally biased region" description="Basic and acidic residues" evidence="1">
    <location>
        <begin position="1"/>
        <end position="20"/>
    </location>
</feature>
<organism evidence="2 3">
    <name type="scientific">Streptosporangium lutulentum</name>
    <dbReference type="NCBI Taxonomy" id="1461250"/>
    <lineage>
        <taxon>Bacteria</taxon>
        <taxon>Bacillati</taxon>
        <taxon>Actinomycetota</taxon>
        <taxon>Actinomycetes</taxon>
        <taxon>Streptosporangiales</taxon>
        <taxon>Streptosporangiaceae</taxon>
        <taxon>Streptosporangium</taxon>
    </lineage>
</organism>
<evidence type="ECO:0000256" key="1">
    <source>
        <dbReference type="SAM" id="MobiDB-lite"/>
    </source>
</evidence>
<name>A0ABT9QL79_9ACTN</name>
<dbReference type="RefSeq" id="WP_307563955.1">
    <property type="nucleotide sequence ID" value="NZ_JAUSQU010000001.1"/>
</dbReference>
<sequence length="58" mass="6753">MDAPSRDAYAEVKREPAERHRHDRLTYTQAKDAICWQIIQRADEWAQQTGWEPGPSDA</sequence>
<protein>
    <submittedName>
        <fullName evidence="2">GrpB-like predicted nucleotidyltransferase (UPF0157 family)</fullName>
    </submittedName>
</protein>